<keyword evidence="1" id="KW-1133">Transmembrane helix</keyword>
<gene>
    <name evidence="2" type="ORF">L0668_03325</name>
</gene>
<keyword evidence="1" id="KW-0812">Transmembrane</keyword>
<reference evidence="2 3" key="1">
    <citation type="submission" date="2022-01" db="EMBL/GenBank/DDBJ databases">
        <title>Paraglaciecola sp. G1-23.</title>
        <authorList>
            <person name="Jin M.S."/>
            <person name="Han D.M."/>
            <person name="Kim H.M."/>
            <person name="Jeon C.O."/>
        </authorList>
    </citation>
    <scope>NUCLEOTIDE SEQUENCE [LARGE SCALE GENOMIC DNA]</scope>
    <source>
        <strain evidence="2 3">G1-23</strain>
    </source>
</reference>
<feature type="transmembrane region" description="Helical" evidence="1">
    <location>
        <begin position="142"/>
        <end position="160"/>
    </location>
</feature>
<evidence type="ECO:0008006" key="4">
    <source>
        <dbReference type="Google" id="ProtNLM"/>
    </source>
</evidence>
<feature type="transmembrane region" description="Helical" evidence="1">
    <location>
        <begin position="115"/>
        <end position="135"/>
    </location>
</feature>
<sequence>MKVSDGKPTHSEFRDAAELLYNNTTSGIAVTLFAATFLVYSFYSSETVTFKYFWLVALYGLALARGLDAFFWKKNSKKKNYEGKIAVYRFVSGTLCTGMLLAIYCVYLFQHVDNTELSVIILTMSALAGGAASVLSAHKFTAICYSALLLGPASFTLLLANDDFKNIFGILGSAYCLVIIITANKSSDFTSNAIRLKNENALLVNEMEQKVARRTAKIYQLSNLDSLTRLFNRSSFTRTVRVL</sequence>
<organism evidence="2 3">
    <name type="scientific">Paraglaciecola algarum</name>
    <dbReference type="NCBI Taxonomy" id="3050085"/>
    <lineage>
        <taxon>Bacteria</taxon>
        <taxon>Pseudomonadati</taxon>
        <taxon>Pseudomonadota</taxon>
        <taxon>Gammaproteobacteria</taxon>
        <taxon>Alteromonadales</taxon>
        <taxon>Alteromonadaceae</taxon>
        <taxon>Paraglaciecola</taxon>
    </lineage>
</organism>
<comment type="caution">
    <text evidence="2">The sequence shown here is derived from an EMBL/GenBank/DDBJ whole genome shotgun (WGS) entry which is preliminary data.</text>
</comment>
<feature type="transmembrane region" description="Helical" evidence="1">
    <location>
        <begin position="20"/>
        <end position="43"/>
    </location>
</feature>
<evidence type="ECO:0000313" key="2">
    <source>
        <dbReference type="EMBL" id="MCF2947123.1"/>
    </source>
</evidence>
<accession>A0ABS9D515</accession>
<keyword evidence="3" id="KW-1185">Reference proteome</keyword>
<dbReference type="EMBL" id="JAKGAS010000001">
    <property type="protein sequence ID" value="MCF2947123.1"/>
    <property type="molecule type" value="Genomic_DNA"/>
</dbReference>
<feature type="transmembrane region" description="Helical" evidence="1">
    <location>
        <begin position="87"/>
        <end position="109"/>
    </location>
</feature>
<proteinExistence type="predicted"/>
<evidence type="ECO:0000256" key="1">
    <source>
        <dbReference type="SAM" id="Phobius"/>
    </source>
</evidence>
<protein>
    <recommendedName>
        <fullName evidence="4">GGDEF domain-containing protein</fullName>
    </recommendedName>
</protein>
<name>A0ABS9D515_9ALTE</name>
<evidence type="ECO:0000313" key="3">
    <source>
        <dbReference type="Proteomes" id="UP001521137"/>
    </source>
</evidence>
<feature type="transmembrane region" description="Helical" evidence="1">
    <location>
        <begin position="49"/>
        <end position="67"/>
    </location>
</feature>
<keyword evidence="1" id="KW-0472">Membrane</keyword>
<dbReference type="RefSeq" id="WP_235310635.1">
    <property type="nucleotide sequence ID" value="NZ_JAKGAS010000001.1"/>
</dbReference>
<dbReference type="Proteomes" id="UP001521137">
    <property type="component" value="Unassembled WGS sequence"/>
</dbReference>
<feature type="transmembrane region" description="Helical" evidence="1">
    <location>
        <begin position="166"/>
        <end position="183"/>
    </location>
</feature>